<dbReference type="EMBL" id="CM020618">
    <property type="protein sequence ID" value="KAK1860246.1"/>
    <property type="molecule type" value="Genomic_DNA"/>
</dbReference>
<dbReference type="Proteomes" id="UP000798662">
    <property type="component" value="Chromosome 1"/>
</dbReference>
<organism evidence="1 2">
    <name type="scientific">Pyropia yezoensis</name>
    <name type="common">Susabi-nori</name>
    <name type="synonym">Porphyra yezoensis</name>
    <dbReference type="NCBI Taxonomy" id="2788"/>
    <lineage>
        <taxon>Eukaryota</taxon>
        <taxon>Rhodophyta</taxon>
        <taxon>Bangiophyceae</taxon>
        <taxon>Bangiales</taxon>
        <taxon>Bangiaceae</taxon>
        <taxon>Pyropia</taxon>
    </lineage>
</organism>
<comment type="caution">
    <text evidence="1">The sequence shown here is derived from an EMBL/GenBank/DDBJ whole genome shotgun (WGS) entry which is preliminary data.</text>
</comment>
<keyword evidence="2" id="KW-1185">Reference proteome</keyword>
<sequence>MRGGPLRGAPSSPPPTQWSPAIHHSAASLVLIAPSPTPRPPHSPSTSAPLLRKRTTALCTPLRPPARPAPPTVIAMARPPPRPPARHRHPTIAAAASAAAAVLVVAVVLAVAAVGMMAGGPAHGTAAETPTAAAASSAVGPPLTAQPATAAAYAAAVLAPMNRSVDPCVDFYAYACGGALARIRAAVAAAAAAAAAAGTPPNPIRGYQTTADALSRDAFAAVEGALQPGGPLGATPAAAYLASCRSRRLADAPSTAALRPYGAPLRDLLRATTVDSVYAALARLTVLPVGAYHPFSRVVGVSAGPPGGAACPTATFFVQRAELIRTAPANATGGGGGGGGGGGEEDPLALLAAAHAEGLLGNGTGGLAAAGLRNTADALAAADRFRAQLAPLVAAAVAADVAATGLPPANARQPFEWRTPRASAGGPLRLVAGVVGEAAAAAAAAGVETAAAAAGGERPQGVAPVLTRDRPYLEGVDALLRAAVRATAAWRAGGGGGPHPLAPLQAYLALAVTTGEAATMLGPALRRAAGAPAPPPPVGGVVTTPQTAVPACLLESTVVFAADIRRWYVATQRPPAARAAAAVIAGRVRAAMGALLRGGAWIPRGARGGEEAALATLRDVDGSEVDPRAEDPVANVTFRPAGGAYVANRVAAFGAVWGGLLDALATPCAAIGRENPLWSLMSAFNPRGAYDSKLHVVTVPAMLFSWPLLYVRGGSGGGGGSPGGGAGGRNCTDGAASPGNGDRGAGAAGGGAPVAYTYGRLGFVYGSAYASTIGPRPVAGPRGPKGWWTPAVSAAFVARSACMAAHYATLPIPDDPAGARVDGGAVVVQAARDATAVAAALGALRAERAAAGGGDGGGTCTSGCECGSDGGGGVGGERGGDQPGPGRPVQRRAALLAGRCPAGVHVRAAGGGGGAWQAVVGAVAGEGGGHGGAVARLRGRLAVPGGECVQPAGAHLLDFVGDAPPVKGGH</sequence>
<reference evidence="1" key="1">
    <citation type="submission" date="2019-11" db="EMBL/GenBank/DDBJ databases">
        <title>Nori genome reveals adaptations in red seaweeds to the harsh intertidal environment.</title>
        <authorList>
            <person name="Wang D."/>
            <person name="Mao Y."/>
        </authorList>
    </citation>
    <scope>NUCLEOTIDE SEQUENCE</scope>
    <source>
        <tissue evidence="1">Gametophyte</tissue>
    </source>
</reference>
<name>A0ACC3BRA5_PYRYE</name>
<proteinExistence type="predicted"/>
<evidence type="ECO:0000313" key="1">
    <source>
        <dbReference type="EMBL" id="KAK1860246.1"/>
    </source>
</evidence>
<gene>
    <name evidence="1" type="ORF">I4F81_002835</name>
</gene>
<evidence type="ECO:0000313" key="2">
    <source>
        <dbReference type="Proteomes" id="UP000798662"/>
    </source>
</evidence>
<protein>
    <submittedName>
        <fullName evidence="1">Uncharacterized protein</fullName>
    </submittedName>
</protein>
<accession>A0ACC3BRA5</accession>